<evidence type="ECO:0000256" key="7">
    <source>
        <dbReference type="HAMAP-Rule" id="MF_01310"/>
    </source>
</evidence>
<dbReference type="InterPro" id="IPR001971">
    <property type="entry name" value="Ribosomal_uS11"/>
</dbReference>
<dbReference type="SUPFAM" id="SSF53137">
    <property type="entry name" value="Translational machinery components"/>
    <property type="match status" value="1"/>
</dbReference>
<reference evidence="10 11" key="1">
    <citation type="submission" date="2019-08" db="EMBL/GenBank/DDBJ databases">
        <authorList>
            <person name="Toschakov S.V."/>
        </authorList>
    </citation>
    <scope>NUCLEOTIDE SEQUENCE [LARGE SCALE GENOMIC DNA]</scope>
    <source>
        <strain evidence="10 11">3753O</strain>
    </source>
</reference>
<keyword evidence="3 7" id="KW-0694">RNA-binding</keyword>
<name>A0ABX6C2M4_9CHLR</name>
<evidence type="ECO:0000256" key="1">
    <source>
        <dbReference type="ARBA" id="ARBA00006194"/>
    </source>
</evidence>
<evidence type="ECO:0000256" key="9">
    <source>
        <dbReference type="SAM" id="MobiDB-lite"/>
    </source>
</evidence>
<keyword evidence="2 7" id="KW-0699">rRNA-binding</keyword>
<dbReference type="NCBIfam" id="TIGR03632">
    <property type="entry name" value="uS11_bact"/>
    <property type="match status" value="1"/>
</dbReference>
<comment type="function">
    <text evidence="7">Located on the platform of the 30S subunit, it bridges several disparate RNA helices of the 16S rRNA. Forms part of the Shine-Dalgarno cleft in the 70S ribosome.</text>
</comment>
<comment type="similarity">
    <text evidence="1 7 8">Belongs to the universal ribosomal protein uS11 family.</text>
</comment>
<evidence type="ECO:0000256" key="6">
    <source>
        <dbReference type="ARBA" id="ARBA00035160"/>
    </source>
</evidence>
<comment type="subunit">
    <text evidence="7">Part of the 30S ribosomal subunit. Interacts with proteins S7 and S18. Binds to IF-3.</text>
</comment>
<evidence type="ECO:0000313" key="11">
    <source>
        <dbReference type="Proteomes" id="UP000326331"/>
    </source>
</evidence>
<feature type="region of interest" description="Disordered" evidence="9">
    <location>
        <begin position="1"/>
        <end position="31"/>
    </location>
</feature>
<evidence type="ECO:0000256" key="3">
    <source>
        <dbReference type="ARBA" id="ARBA00022884"/>
    </source>
</evidence>
<dbReference type="PIRSF" id="PIRSF002131">
    <property type="entry name" value="Ribosomal_S11"/>
    <property type="match status" value="1"/>
</dbReference>
<keyword evidence="4 7" id="KW-0689">Ribosomal protein</keyword>
<dbReference type="PROSITE" id="PS00054">
    <property type="entry name" value="RIBOSOMAL_S11"/>
    <property type="match status" value="1"/>
</dbReference>
<dbReference type="EMBL" id="CP042829">
    <property type="protein sequence ID" value="QFG03527.1"/>
    <property type="molecule type" value="Genomic_DNA"/>
</dbReference>
<evidence type="ECO:0000256" key="5">
    <source>
        <dbReference type="ARBA" id="ARBA00023274"/>
    </source>
</evidence>
<dbReference type="InterPro" id="IPR036967">
    <property type="entry name" value="Ribosomal_uS11_sf"/>
</dbReference>
<dbReference type="RefSeq" id="WP_158067482.1">
    <property type="nucleotide sequence ID" value="NZ_CP042829.1"/>
</dbReference>
<protein>
    <recommendedName>
        <fullName evidence="6 7">Small ribosomal subunit protein uS11</fullName>
    </recommendedName>
</protein>
<keyword evidence="11" id="KW-1185">Reference proteome</keyword>
<dbReference type="PANTHER" id="PTHR11759">
    <property type="entry name" value="40S RIBOSOMAL PROTEIN S14/30S RIBOSOMAL PROTEIN S11"/>
    <property type="match status" value="1"/>
</dbReference>
<dbReference type="HAMAP" id="MF_01310">
    <property type="entry name" value="Ribosomal_uS11"/>
    <property type="match status" value="1"/>
</dbReference>
<evidence type="ECO:0000313" key="10">
    <source>
        <dbReference type="EMBL" id="QFG03527.1"/>
    </source>
</evidence>
<evidence type="ECO:0000256" key="2">
    <source>
        <dbReference type="ARBA" id="ARBA00022730"/>
    </source>
</evidence>
<dbReference type="InterPro" id="IPR018102">
    <property type="entry name" value="Ribosomal_uS11_CS"/>
</dbReference>
<dbReference type="Pfam" id="PF00411">
    <property type="entry name" value="Ribosomal_S11"/>
    <property type="match status" value="1"/>
</dbReference>
<sequence>MADQKRADQKRGADKNRRLKRRERKSIPRGRAYIKSTFNNTLVTLTDPNGNVIAWASAGASGFKGSRKGTPFAAQMASENAARRAMEHGLQSVEVYVRGAGSGREAAIRSLQAAGLTITAIRDVTPIPHNGCRPPKRRRV</sequence>
<gene>
    <name evidence="7 10" type="primary">rpsK</name>
    <name evidence="10" type="ORF">Tbon_09520</name>
</gene>
<evidence type="ECO:0000256" key="8">
    <source>
        <dbReference type="RuleBase" id="RU003629"/>
    </source>
</evidence>
<dbReference type="InterPro" id="IPR019981">
    <property type="entry name" value="Ribosomal_uS11_bac-type"/>
</dbReference>
<reference evidence="10 11" key="2">
    <citation type="submission" date="2019-10" db="EMBL/GenBank/DDBJ databases">
        <title>Thermopilla bonchosmolovskayae gen. nov., sp. nov., a moderately thermophilic Chloroflexi bacterium from a Chukotka hot spring (Arctic, Russia), representing a novel classis Thermopillaia, which include previously uncultivated lineage OLB14.</title>
        <authorList>
            <person name="Kochetkova T.V."/>
            <person name="Zayulina K.S."/>
            <person name="Zhigarkov V.S."/>
            <person name="Minaev N.V."/>
            <person name="Novikov A."/>
            <person name="Toshchakov S.V."/>
            <person name="Elcheninov A.G."/>
            <person name="Kublanov I.V."/>
        </authorList>
    </citation>
    <scope>NUCLEOTIDE SEQUENCE [LARGE SCALE GENOMIC DNA]</scope>
    <source>
        <strain evidence="10 11">3753O</strain>
    </source>
</reference>
<dbReference type="NCBIfam" id="NF003698">
    <property type="entry name" value="PRK05309.1"/>
    <property type="match status" value="1"/>
</dbReference>
<proteinExistence type="inferred from homology"/>
<organism evidence="10 11">
    <name type="scientific">Tepidiforma bonchosmolovskayae</name>
    <dbReference type="NCBI Taxonomy" id="2601677"/>
    <lineage>
        <taxon>Bacteria</taxon>
        <taxon>Bacillati</taxon>
        <taxon>Chloroflexota</taxon>
        <taxon>Tepidiformia</taxon>
        <taxon>Tepidiformales</taxon>
        <taxon>Tepidiformaceae</taxon>
        <taxon>Tepidiforma</taxon>
    </lineage>
</organism>
<accession>A0ABX6C2M4</accession>
<evidence type="ECO:0000256" key="4">
    <source>
        <dbReference type="ARBA" id="ARBA00022980"/>
    </source>
</evidence>
<dbReference type="Gene3D" id="3.30.420.80">
    <property type="entry name" value="Ribosomal protein S11"/>
    <property type="match status" value="1"/>
</dbReference>
<feature type="compositionally biased region" description="Basic residues" evidence="9">
    <location>
        <begin position="17"/>
        <end position="28"/>
    </location>
</feature>
<dbReference type="GO" id="GO:0005840">
    <property type="term" value="C:ribosome"/>
    <property type="evidence" value="ECO:0007669"/>
    <property type="project" value="UniProtKB-KW"/>
</dbReference>
<keyword evidence="5 7" id="KW-0687">Ribonucleoprotein</keyword>
<dbReference type="Proteomes" id="UP000326331">
    <property type="component" value="Chromosome"/>
</dbReference>
<feature type="compositionally biased region" description="Basic and acidic residues" evidence="9">
    <location>
        <begin position="1"/>
        <end position="16"/>
    </location>
</feature>